<feature type="transmembrane region" description="Helical" evidence="9">
    <location>
        <begin position="345"/>
        <end position="368"/>
    </location>
</feature>
<dbReference type="SMART" id="SM00014">
    <property type="entry name" value="acidPPc"/>
    <property type="match status" value="1"/>
</dbReference>
<keyword evidence="2 9" id="KW-0812">Transmembrane</keyword>
<comment type="subcellular location">
    <subcellularLocation>
        <location evidence="1">Endoplasmic reticulum membrane</location>
        <topology evidence="1">Multi-pass membrane protein</topology>
    </subcellularLocation>
</comment>
<dbReference type="AlphaFoldDB" id="A0A1Y2FTZ9"/>
<dbReference type="InterPro" id="IPR000326">
    <property type="entry name" value="PAP2/HPO"/>
</dbReference>
<evidence type="ECO:0000256" key="3">
    <source>
        <dbReference type="ARBA" id="ARBA00022801"/>
    </source>
</evidence>
<evidence type="ECO:0000259" key="10">
    <source>
        <dbReference type="SMART" id="SM00014"/>
    </source>
</evidence>
<evidence type="ECO:0000256" key="4">
    <source>
        <dbReference type="ARBA" id="ARBA00022824"/>
    </source>
</evidence>
<evidence type="ECO:0000256" key="7">
    <source>
        <dbReference type="ARBA" id="ARBA00038324"/>
    </source>
</evidence>
<keyword evidence="3" id="KW-0378">Hydrolase</keyword>
<dbReference type="SUPFAM" id="SSF48317">
    <property type="entry name" value="Acid phosphatase/Vanadium-dependent haloperoxidase"/>
    <property type="match status" value="1"/>
</dbReference>
<feature type="region of interest" description="Disordered" evidence="8">
    <location>
        <begin position="1"/>
        <end position="39"/>
    </location>
</feature>
<feature type="transmembrane region" description="Helical" evidence="9">
    <location>
        <begin position="246"/>
        <end position="265"/>
    </location>
</feature>
<evidence type="ECO:0000256" key="6">
    <source>
        <dbReference type="ARBA" id="ARBA00023136"/>
    </source>
</evidence>
<comment type="similarity">
    <text evidence="7">Belongs to the type 2 lipid phosphate phosphatase family.</text>
</comment>
<dbReference type="GO" id="GO:0004601">
    <property type="term" value="F:peroxidase activity"/>
    <property type="evidence" value="ECO:0007669"/>
    <property type="project" value="UniProtKB-KW"/>
</dbReference>
<evidence type="ECO:0000256" key="5">
    <source>
        <dbReference type="ARBA" id="ARBA00022989"/>
    </source>
</evidence>
<protein>
    <submittedName>
        <fullName evidence="11">Phosphatidic acid phosphatase type 2/haloperoxidase</fullName>
    </submittedName>
</protein>
<keyword evidence="6 9" id="KW-0472">Membrane</keyword>
<dbReference type="GO" id="GO:0005789">
    <property type="term" value="C:endoplasmic reticulum membrane"/>
    <property type="evidence" value="ECO:0007669"/>
    <property type="project" value="UniProtKB-SubCell"/>
</dbReference>
<dbReference type="PANTHER" id="PTHR14969">
    <property type="entry name" value="SPHINGOSINE-1-PHOSPHATE PHOSPHOHYDROLASE"/>
    <property type="match status" value="1"/>
</dbReference>
<dbReference type="Gene3D" id="1.20.144.10">
    <property type="entry name" value="Phosphatidic acid phosphatase type 2/haloperoxidase"/>
    <property type="match status" value="1"/>
</dbReference>
<dbReference type="FunCoup" id="A0A1Y2FTZ9">
    <property type="interactions" value="285"/>
</dbReference>
<dbReference type="CDD" id="cd03388">
    <property type="entry name" value="PAP2_SPPase1"/>
    <property type="match status" value="1"/>
</dbReference>
<dbReference type="STRING" id="106004.A0A1Y2FTZ9"/>
<accession>A0A1Y2FTZ9</accession>
<gene>
    <name evidence="11" type="ORF">BCR35DRAFT_351389</name>
</gene>
<dbReference type="Proteomes" id="UP000193467">
    <property type="component" value="Unassembled WGS sequence"/>
</dbReference>
<dbReference type="EMBL" id="MCGR01000013">
    <property type="protein sequence ID" value="ORY87501.1"/>
    <property type="molecule type" value="Genomic_DNA"/>
</dbReference>
<evidence type="ECO:0000313" key="11">
    <source>
        <dbReference type="EMBL" id="ORY87501.1"/>
    </source>
</evidence>
<dbReference type="OrthoDB" id="301434at2759"/>
<dbReference type="Pfam" id="PF01569">
    <property type="entry name" value="PAP2"/>
    <property type="match status" value="1"/>
</dbReference>
<feature type="compositionally biased region" description="Polar residues" evidence="8">
    <location>
        <begin position="414"/>
        <end position="428"/>
    </location>
</feature>
<feature type="compositionally biased region" description="Low complexity" evidence="8">
    <location>
        <begin position="19"/>
        <end position="36"/>
    </location>
</feature>
<feature type="domain" description="Phosphatidic acid phosphatase type 2/haloperoxidase" evidence="10">
    <location>
        <begin position="145"/>
        <end position="263"/>
    </location>
</feature>
<feature type="region of interest" description="Disordered" evidence="8">
    <location>
        <begin position="414"/>
        <end position="438"/>
    </location>
</feature>
<sequence>MAPPSRTLSPIVPSPRPSSPSSSPLISSPLSRSTTPAPSLPLVHLADDLEDKERTVDEVVEPREVALGRLEPSVYAKLLPGWRDRVRLMAVKSLEKEMPYLQAIQTWRTPALDEYFVKSSLLGTHSFFMICVPMPFWFGHGDVGRGLLYVLAAGGYLTSVLKDLFCVPRPFSPPLVRLSVGNHALEYGFPSTHSTTTVSMALYFGELLWRHNPGHSILNTLVYLALTIITVSVVFGRLYTGMHSMVDITVGSIMGALCWLGYWLLEDIVETFTVTSGWLVTATMIPATLFLVFVHPAPAEDCPCFEDAVAFLSVVAGLVIGRNWCPTNFFESTVGAAFDSPLRNSVWGAAVLAKLLIGVLSIFTWRLVAKEVCHAILPPVFRFFSSFLLPRRHYLEATKYDAYKKTDGLHPIPQSSTFPLFTSSKDQTPPTRPRPRPLPPEAYLLPSAIAQSEQLRTLWKRHDGGDGVRRDADVLTKVFVYAGIGWIASIAMPWTFIKVGLSV</sequence>
<evidence type="ECO:0000256" key="2">
    <source>
        <dbReference type="ARBA" id="ARBA00022692"/>
    </source>
</evidence>
<dbReference type="InterPro" id="IPR036938">
    <property type="entry name" value="PAP2/HPO_sf"/>
</dbReference>
<organism evidence="11 12">
    <name type="scientific">Leucosporidium creatinivorum</name>
    <dbReference type="NCBI Taxonomy" id="106004"/>
    <lineage>
        <taxon>Eukaryota</taxon>
        <taxon>Fungi</taxon>
        <taxon>Dikarya</taxon>
        <taxon>Basidiomycota</taxon>
        <taxon>Pucciniomycotina</taxon>
        <taxon>Microbotryomycetes</taxon>
        <taxon>Leucosporidiales</taxon>
        <taxon>Leucosporidium</taxon>
    </lineage>
</organism>
<name>A0A1Y2FTZ9_9BASI</name>
<keyword evidence="5 9" id="KW-1133">Transmembrane helix</keyword>
<dbReference type="GO" id="GO:0042392">
    <property type="term" value="F:sphingosine-1-phosphate phosphatase activity"/>
    <property type="evidence" value="ECO:0007669"/>
    <property type="project" value="TreeGrafter"/>
</dbReference>
<proteinExistence type="inferred from homology"/>
<keyword evidence="12" id="KW-1185">Reference proteome</keyword>
<feature type="transmembrane region" description="Helical" evidence="9">
    <location>
        <begin position="277"/>
        <end position="296"/>
    </location>
</feature>
<evidence type="ECO:0000256" key="1">
    <source>
        <dbReference type="ARBA" id="ARBA00004477"/>
    </source>
</evidence>
<keyword evidence="4" id="KW-0256">Endoplasmic reticulum</keyword>
<evidence type="ECO:0000256" key="8">
    <source>
        <dbReference type="SAM" id="MobiDB-lite"/>
    </source>
</evidence>
<reference evidence="11 12" key="1">
    <citation type="submission" date="2016-07" db="EMBL/GenBank/DDBJ databases">
        <title>Pervasive Adenine N6-methylation of Active Genes in Fungi.</title>
        <authorList>
            <consortium name="DOE Joint Genome Institute"/>
            <person name="Mondo S.J."/>
            <person name="Dannebaum R.O."/>
            <person name="Kuo R.C."/>
            <person name="Labutti K."/>
            <person name="Haridas S."/>
            <person name="Kuo A."/>
            <person name="Salamov A."/>
            <person name="Ahrendt S.R."/>
            <person name="Lipzen A."/>
            <person name="Sullivan W."/>
            <person name="Andreopoulos W.B."/>
            <person name="Clum A."/>
            <person name="Lindquist E."/>
            <person name="Daum C."/>
            <person name="Ramamoorthy G.K."/>
            <person name="Gryganskyi A."/>
            <person name="Culley D."/>
            <person name="Magnuson J.K."/>
            <person name="James T.Y."/>
            <person name="O'Malley M.A."/>
            <person name="Stajich J.E."/>
            <person name="Spatafora J.W."/>
            <person name="Visel A."/>
            <person name="Grigoriev I.V."/>
        </authorList>
    </citation>
    <scope>NUCLEOTIDE SEQUENCE [LARGE SCALE GENOMIC DNA]</scope>
    <source>
        <strain evidence="11 12">62-1032</strain>
    </source>
</reference>
<evidence type="ECO:0000256" key="9">
    <source>
        <dbReference type="SAM" id="Phobius"/>
    </source>
</evidence>
<feature type="transmembrane region" description="Helical" evidence="9">
    <location>
        <begin position="478"/>
        <end position="497"/>
    </location>
</feature>
<feature type="transmembrane region" description="Helical" evidence="9">
    <location>
        <begin position="220"/>
        <end position="239"/>
    </location>
</feature>
<dbReference type="PANTHER" id="PTHR14969:SF28">
    <property type="entry name" value="DIHYDROSPHINGOSINE 1-PHOSPHATE PHOSPHATASE LCB3-RELATED"/>
    <property type="match status" value="1"/>
</dbReference>
<keyword evidence="11" id="KW-0560">Oxidoreductase</keyword>
<keyword evidence="11" id="KW-0575">Peroxidase</keyword>
<evidence type="ECO:0000313" key="12">
    <source>
        <dbReference type="Proteomes" id="UP000193467"/>
    </source>
</evidence>
<dbReference type="InParanoid" id="A0A1Y2FTZ9"/>
<comment type="caution">
    <text evidence="11">The sequence shown here is derived from an EMBL/GenBank/DDBJ whole genome shotgun (WGS) entry which is preliminary data.</text>
</comment>